<feature type="region of interest" description="Disordered" evidence="10">
    <location>
        <begin position="277"/>
        <end position="309"/>
    </location>
</feature>
<dbReference type="EC" id="6.3.1.14" evidence="2"/>
<gene>
    <name evidence="12" type="ORF">P3T76_013308</name>
</gene>
<dbReference type="NCBIfam" id="TIGR00290">
    <property type="entry name" value="MJ0570_dom"/>
    <property type="match status" value="1"/>
</dbReference>
<evidence type="ECO:0000313" key="13">
    <source>
        <dbReference type="Proteomes" id="UP001259832"/>
    </source>
</evidence>
<evidence type="ECO:0000256" key="5">
    <source>
        <dbReference type="ARBA" id="ARBA00022741"/>
    </source>
</evidence>
<dbReference type="SUPFAM" id="SSF55298">
    <property type="entry name" value="YjgF-like"/>
    <property type="match status" value="2"/>
</dbReference>
<comment type="catalytic activity">
    <reaction evidence="9">
        <text>diphthine-[translation elongation factor 2] + NH4(+) + ATP = diphthamide-[translation elongation factor 2] + AMP + diphosphate + H(+)</text>
        <dbReference type="Rhea" id="RHEA:19753"/>
        <dbReference type="Rhea" id="RHEA-COMP:10172"/>
        <dbReference type="Rhea" id="RHEA-COMP:10174"/>
        <dbReference type="ChEBI" id="CHEBI:15378"/>
        <dbReference type="ChEBI" id="CHEBI:16692"/>
        <dbReference type="ChEBI" id="CHEBI:28938"/>
        <dbReference type="ChEBI" id="CHEBI:30616"/>
        <dbReference type="ChEBI" id="CHEBI:33019"/>
        <dbReference type="ChEBI" id="CHEBI:82696"/>
        <dbReference type="ChEBI" id="CHEBI:456215"/>
        <dbReference type="EC" id="6.3.1.14"/>
    </reaction>
</comment>
<evidence type="ECO:0000256" key="9">
    <source>
        <dbReference type="ARBA" id="ARBA00048108"/>
    </source>
</evidence>
<comment type="pathway">
    <text evidence="1">Protein modification; peptidyl-diphthamide biosynthesis.</text>
</comment>
<feature type="domain" description="Diphthamide synthase" evidence="11">
    <location>
        <begin position="1"/>
        <end position="183"/>
    </location>
</feature>
<dbReference type="Gene3D" id="3.90.1490.10">
    <property type="entry name" value="putative n-type atp pyrophosphatase, domain 2"/>
    <property type="match status" value="1"/>
</dbReference>
<dbReference type="FunFam" id="3.90.1490.10:FF:000001">
    <property type="entry name" value="Diphthine--ammonia ligase"/>
    <property type="match status" value="1"/>
</dbReference>
<name>A0AAD9LD65_9STRA</name>
<keyword evidence="4 12" id="KW-0436">Ligase</keyword>
<dbReference type="FunFam" id="3.40.50.620:FF:000194">
    <property type="entry name" value="Diphthine--ammonia ligase"/>
    <property type="match status" value="1"/>
</dbReference>
<dbReference type="SUPFAM" id="SSF52402">
    <property type="entry name" value="Adenine nucleotide alpha hydrolases-like"/>
    <property type="match status" value="1"/>
</dbReference>
<accession>A0AAD9LD65</accession>
<dbReference type="Pfam" id="PF01042">
    <property type="entry name" value="Ribonuc_L-PSP"/>
    <property type="match status" value="2"/>
</dbReference>
<evidence type="ECO:0000259" key="11">
    <source>
        <dbReference type="Pfam" id="PF01902"/>
    </source>
</evidence>
<sequence>MKVVALVSGGKDSCYAMMECVRYGHEIVCLAHLHPPSELSADDAEIDSFMFQSVGHQTVGLIAESMELPLVSETITGTAVKTDIDYHESAAGDEVEDLFRLLEKVKQQFPDVQGVCTGAIFSTYQRNRVENVCSRLGLTSLGYLWRREQTELLQEMIESDMEAILMKVASIGLQPRRHLGKTIAELQPQFMMLVTFTHGLVYDGYFADVLWYGIFEQKEKYQMNVCGEGGEYETFTLDCPLFKKRIVIDESHTVLHSDDYIAPVAFLSIDKCHLEDKEPADPSHLASRVPEASPTEPENQEKATDKKPAVVLALTPPARKKFVPTFGQFRDQLHLSGIMSSRAGDDSITLEEEMADVVAQVEDILKSQQMVLADVCFVHLYVQDMSAFGQLNAEYIRYLGQNLPPSRSCVEVKVLADVPARVLLDCFALRGSGEQKLQSLRVRRDVLHVKSVSAWAPCCIGPYSQANVLHRALILLAGQIALHPQTMNMVPGDHVAQTTQCFRNVCRVLEALQSNLRHVCSGVIYTTGDLDDREARERLLVECRRHLITNAEMADEFEDADDSDESDEEIDKNEARLEFVKKAPLLVIQLSRLPRNALVEVELQALTHIALKYLVPRSLSHSRLSDGLRFDWQSAMIPRALCQIICTASVERDEGYQDTRSLAKAVAKGIWTCGLDSLVQALMPWDRVIHVRTFYVATAFTSEVELAKAYHETITARGKVNSMPGMTFVPVDAIQSDAVVGLQVTAQDLDKLETELWLHKQI</sequence>
<dbReference type="PANTHER" id="PTHR12196">
    <property type="entry name" value="DOMAIN OF UNKNOWN FUNCTION 71 DUF71 -CONTAINING PROTEIN"/>
    <property type="match status" value="1"/>
</dbReference>
<dbReference type="GO" id="GO:0017183">
    <property type="term" value="P:protein histidyl modification to diphthamide"/>
    <property type="evidence" value="ECO:0007669"/>
    <property type="project" value="TreeGrafter"/>
</dbReference>
<feature type="domain" description="Diphthamide synthase" evidence="11">
    <location>
        <begin position="216"/>
        <end position="260"/>
    </location>
</feature>
<evidence type="ECO:0000256" key="2">
    <source>
        <dbReference type="ARBA" id="ARBA00012089"/>
    </source>
</evidence>
<keyword evidence="5" id="KW-0547">Nucleotide-binding</keyword>
<dbReference type="InterPro" id="IPR002761">
    <property type="entry name" value="Diphthami_syn_dom"/>
</dbReference>
<dbReference type="InterPro" id="IPR035959">
    <property type="entry name" value="RutC-like_sf"/>
</dbReference>
<dbReference type="CDD" id="cd01994">
    <property type="entry name" value="AANH_PF0828-like"/>
    <property type="match status" value="1"/>
</dbReference>
<evidence type="ECO:0000256" key="4">
    <source>
        <dbReference type="ARBA" id="ARBA00022598"/>
    </source>
</evidence>
<dbReference type="Pfam" id="PF01902">
    <property type="entry name" value="Diphthami_syn_2"/>
    <property type="match status" value="2"/>
</dbReference>
<dbReference type="InterPro" id="IPR030662">
    <property type="entry name" value="DPH6/MJ0570"/>
</dbReference>
<evidence type="ECO:0000313" key="12">
    <source>
        <dbReference type="EMBL" id="KAK1931119.1"/>
    </source>
</evidence>
<proteinExistence type="predicted"/>
<feature type="compositionally biased region" description="Basic and acidic residues" evidence="10">
    <location>
        <begin position="299"/>
        <end position="308"/>
    </location>
</feature>
<dbReference type="EMBL" id="JASMQC010000035">
    <property type="protein sequence ID" value="KAK1931119.1"/>
    <property type="molecule type" value="Genomic_DNA"/>
</dbReference>
<evidence type="ECO:0000256" key="3">
    <source>
        <dbReference type="ARBA" id="ARBA00018426"/>
    </source>
</evidence>
<evidence type="ECO:0000256" key="6">
    <source>
        <dbReference type="ARBA" id="ARBA00022840"/>
    </source>
</evidence>
<evidence type="ECO:0000256" key="1">
    <source>
        <dbReference type="ARBA" id="ARBA00005156"/>
    </source>
</evidence>
<organism evidence="12 13">
    <name type="scientific">Phytophthora citrophthora</name>
    <dbReference type="NCBI Taxonomy" id="4793"/>
    <lineage>
        <taxon>Eukaryota</taxon>
        <taxon>Sar</taxon>
        <taxon>Stramenopiles</taxon>
        <taxon>Oomycota</taxon>
        <taxon>Peronosporomycetes</taxon>
        <taxon>Peronosporales</taxon>
        <taxon>Peronosporaceae</taxon>
        <taxon>Phytophthora</taxon>
    </lineage>
</organism>
<keyword evidence="13" id="KW-1185">Reference proteome</keyword>
<keyword evidence="6" id="KW-0067">ATP-binding</keyword>
<dbReference type="AlphaFoldDB" id="A0AAD9LD65"/>
<protein>
    <recommendedName>
        <fullName evidence="3">Diphthine--ammonia ligase</fullName>
        <ecNumber evidence="2">6.3.1.14</ecNumber>
    </recommendedName>
    <alternativeName>
        <fullName evidence="7">Diphthamide synthase</fullName>
    </alternativeName>
    <alternativeName>
        <fullName evidence="8">Diphthamide synthetase</fullName>
    </alternativeName>
</protein>
<dbReference type="Gene3D" id="3.40.50.620">
    <property type="entry name" value="HUPs"/>
    <property type="match status" value="1"/>
</dbReference>
<dbReference type="PANTHER" id="PTHR12196:SF2">
    <property type="entry name" value="DIPHTHINE--AMMONIA LIGASE"/>
    <property type="match status" value="1"/>
</dbReference>
<evidence type="ECO:0000256" key="8">
    <source>
        <dbReference type="ARBA" id="ARBA00031552"/>
    </source>
</evidence>
<evidence type="ECO:0000256" key="10">
    <source>
        <dbReference type="SAM" id="MobiDB-lite"/>
    </source>
</evidence>
<dbReference type="Gene3D" id="3.30.1330.40">
    <property type="entry name" value="RutC-like"/>
    <property type="match status" value="2"/>
</dbReference>
<reference evidence="12" key="1">
    <citation type="submission" date="2023-08" db="EMBL/GenBank/DDBJ databases">
        <title>Reference Genome Resource for the Citrus Pathogen Phytophthora citrophthora.</title>
        <authorList>
            <person name="Moller H."/>
            <person name="Coetzee B."/>
            <person name="Rose L.J."/>
            <person name="Van Niekerk J.M."/>
        </authorList>
    </citation>
    <scope>NUCLEOTIDE SEQUENCE</scope>
    <source>
        <strain evidence="12">STE-U-9442</strain>
    </source>
</reference>
<dbReference type="GO" id="GO:0017178">
    <property type="term" value="F:diphthine-ammonia ligase activity"/>
    <property type="evidence" value="ECO:0007669"/>
    <property type="project" value="UniProtKB-EC"/>
</dbReference>
<dbReference type="GO" id="GO:0005524">
    <property type="term" value="F:ATP binding"/>
    <property type="evidence" value="ECO:0007669"/>
    <property type="project" value="UniProtKB-KW"/>
</dbReference>
<dbReference type="Proteomes" id="UP001259832">
    <property type="component" value="Unassembled WGS sequence"/>
</dbReference>
<dbReference type="InterPro" id="IPR006175">
    <property type="entry name" value="YjgF/YER057c/UK114"/>
</dbReference>
<comment type="caution">
    <text evidence="12">The sequence shown here is derived from an EMBL/GenBank/DDBJ whole genome shotgun (WGS) entry which is preliminary data.</text>
</comment>
<evidence type="ECO:0000256" key="7">
    <source>
        <dbReference type="ARBA" id="ARBA00029814"/>
    </source>
</evidence>
<dbReference type="InterPro" id="IPR014729">
    <property type="entry name" value="Rossmann-like_a/b/a_fold"/>
</dbReference>